<dbReference type="KEGG" id="dni:HX89_10630"/>
<dbReference type="PANTHER" id="PTHR40037:SF1">
    <property type="entry name" value="PHOSPHOESTERASE SAOUHSC_00951-RELATED"/>
    <property type="match status" value="1"/>
</dbReference>
<dbReference type="OrthoDB" id="358773at2"/>
<dbReference type="AlphaFoldDB" id="A0A075JHC3"/>
<dbReference type="EMBL" id="CP008889">
    <property type="protein sequence ID" value="AIF41319.1"/>
    <property type="molecule type" value="Genomic_DNA"/>
</dbReference>
<dbReference type="Pfam" id="PF13563">
    <property type="entry name" value="2_5_RNA_ligase2"/>
    <property type="match status" value="1"/>
</dbReference>
<dbReference type="InterPro" id="IPR050580">
    <property type="entry name" value="2H_phosphoesterase_YjcG-like"/>
</dbReference>
<sequence length="170" mass="18821">MRTVGVSIAVPEPYFSQLREMRRAAGDPQADAVPPHVTLMPPTEVADGLIPAFTTHLHDVARDFAPFDMILRGTGTFRPTSPVVFVQLAQGVDSCEQLESAVRSGPIGRDLEFRYHPHVTIAHHVDDGALTHAFEVNKHYEAAFTVSEFHLYFQEDDGVWSPVEAFPLQG</sequence>
<dbReference type="PANTHER" id="PTHR40037">
    <property type="entry name" value="PHOSPHOESTERASE YJCG-RELATED"/>
    <property type="match status" value="1"/>
</dbReference>
<dbReference type="SUPFAM" id="SSF55144">
    <property type="entry name" value="LigT-like"/>
    <property type="match status" value="1"/>
</dbReference>
<evidence type="ECO:0000313" key="1">
    <source>
        <dbReference type="EMBL" id="AIF41319.1"/>
    </source>
</evidence>
<reference evidence="1 2" key="1">
    <citation type="submission" date="2014-07" db="EMBL/GenBank/DDBJ databases">
        <title>Genome Sequencing of Dermacoccus nishinomiyaensis.</title>
        <authorList>
            <person name="Hong K.W."/>
            <person name="Chan K.G."/>
        </authorList>
    </citation>
    <scope>NUCLEOTIDE SEQUENCE [LARGE SCALE GENOMIC DNA]</scope>
    <source>
        <strain evidence="1 2">M25</strain>
    </source>
</reference>
<dbReference type="eggNOG" id="COG1514">
    <property type="taxonomic scope" value="Bacteria"/>
</dbReference>
<gene>
    <name evidence="1" type="ORF">HX89_10630</name>
</gene>
<dbReference type="GeneID" id="41841566"/>
<dbReference type="HOGENOM" id="CLU_104553_0_0_11"/>
<dbReference type="InterPro" id="IPR009097">
    <property type="entry name" value="Cyclic_Pdiesterase"/>
</dbReference>
<dbReference type="RefSeq" id="WP_006944501.1">
    <property type="nucleotide sequence ID" value="NZ_CP008889.1"/>
</dbReference>
<protein>
    <submittedName>
        <fullName evidence="1">2'-5' RNA ligase</fullName>
    </submittedName>
</protein>
<evidence type="ECO:0000313" key="2">
    <source>
        <dbReference type="Proteomes" id="UP000027986"/>
    </source>
</evidence>
<accession>A0A075JHC3</accession>
<dbReference type="GO" id="GO:0016874">
    <property type="term" value="F:ligase activity"/>
    <property type="evidence" value="ECO:0007669"/>
    <property type="project" value="UniProtKB-KW"/>
</dbReference>
<keyword evidence="1" id="KW-0436">Ligase</keyword>
<organism evidence="1 2">
    <name type="scientific">Dermacoccus nishinomiyaensis</name>
    <dbReference type="NCBI Taxonomy" id="1274"/>
    <lineage>
        <taxon>Bacteria</taxon>
        <taxon>Bacillati</taxon>
        <taxon>Actinomycetota</taxon>
        <taxon>Actinomycetes</taxon>
        <taxon>Micrococcales</taxon>
        <taxon>Dermacoccaceae</taxon>
        <taxon>Dermacoccus</taxon>
    </lineage>
</organism>
<dbReference type="Gene3D" id="3.90.1140.10">
    <property type="entry name" value="Cyclic phosphodiesterase"/>
    <property type="match status" value="1"/>
</dbReference>
<keyword evidence="2" id="KW-1185">Reference proteome</keyword>
<proteinExistence type="predicted"/>
<name>A0A075JHC3_9MICO</name>
<dbReference type="Proteomes" id="UP000027986">
    <property type="component" value="Chromosome"/>
</dbReference>